<organism evidence="7 8">
    <name type="scientific">Roseobacter insulae</name>
    <dbReference type="NCBI Taxonomy" id="2859783"/>
    <lineage>
        <taxon>Bacteria</taxon>
        <taxon>Pseudomonadati</taxon>
        <taxon>Pseudomonadota</taxon>
        <taxon>Alphaproteobacteria</taxon>
        <taxon>Rhodobacterales</taxon>
        <taxon>Roseobacteraceae</taxon>
        <taxon>Roseobacter</taxon>
    </lineage>
</organism>
<dbReference type="GO" id="GO:0008941">
    <property type="term" value="F:nitric oxide dioxygenase NAD(P)H activity"/>
    <property type="evidence" value="ECO:0007669"/>
    <property type="project" value="TreeGrafter"/>
</dbReference>
<dbReference type="PANTHER" id="PTHR43396">
    <property type="entry name" value="FLAVOHEMOPROTEIN"/>
    <property type="match status" value="1"/>
</dbReference>
<evidence type="ECO:0000256" key="3">
    <source>
        <dbReference type="ARBA" id="ARBA00022723"/>
    </source>
</evidence>
<dbReference type="GO" id="GO:0071500">
    <property type="term" value="P:cellular response to nitrosative stress"/>
    <property type="evidence" value="ECO:0007669"/>
    <property type="project" value="TreeGrafter"/>
</dbReference>
<evidence type="ECO:0000256" key="2">
    <source>
        <dbReference type="ARBA" id="ARBA00022621"/>
    </source>
</evidence>
<dbReference type="GO" id="GO:0071949">
    <property type="term" value="F:FAD binding"/>
    <property type="evidence" value="ECO:0007669"/>
    <property type="project" value="TreeGrafter"/>
</dbReference>
<accession>A0A9X1JXN4</accession>
<dbReference type="RefSeq" id="WP_219499673.1">
    <property type="nucleotide sequence ID" value="NZ_JAHXDN010000001.1"/>
</dbReference>
<reference evidence="7" key="1">
    <citation type="submission" date="2021-07" db="EMBL/GenBank/DDBJ databases">
        <title>Roseobacter insulae sp. nov., isolated from a tidal flat.</title>
        <authorList>
            <person name="Park S."/>
            <person name="Yoon J.-H."/>
        </authorList>
    </citation>
    <scope>NUCLEOTIDE SEQUENCE</scope>
    <source>
        <strain evidence="7">YSTF-M11</strain>
    </source>
</reference>
<sequence length="149" mass="16214">MERENIALVQETWQQVVPIADTAADLFYNRLFAIDPGTRSMFAATDMSQQKGKLLQTLAAVISNLHAPDSILRDVESLGRRHAGYGVEAHHYDSVGTALLWTLEQGLGEAWTPRVKSAWADAFGLIATQMQAGAAQHPSRCGSFSSKTA</sequence>
<keyword evidence="2 5" id="KW-0561">Oxygen transport</keyword>
<feature type="domain" description="Globin" evidence="6">
    <location>
        <begin position="1"/>
        <end position="135"/>
    </location>
</feature>
<dbReference type="InterPro" id="IPR000971">
    <property type="entry name" value="Globin"/>
</dbReference>
<comment type="similarity">
    <text evidence="5">Belongs to the globin family.</text>
</comment>
<keyword evidence="8" id="KW-1185">Reference proteome</keyword>
<comment type="caution">
    <text evidence="7">The sequence shown here is derived from an EMBL/GenBank/DDBJ whole genome shotgun (WGS) entry which is preliminary data.</text>
</comment>
<evidence type="ECO:0000256" key="4">
    <source>
        <dbReference type="ARBA" id="ARBA00023004"/>
    </source>
</evidence>
<dbReference type="Pfam" id="PF00042">
    <property type="entry name" value="Globin"/>
    <property type="match status" value="1"/>
</dbReference>
<dbReference type="GO" id="GO:0020037">
    <property type="term" value="F:heme binding"/>
    <property type="evidence" value="ECO:0007669"/>
    <property type="project" value="InterPro"/>
</dbReference>
<dbReference type="AlphaFoldDB" id="A0A9X1JXN4"/>
<keyword evidence="3" id="KW-0479">Metal-binding</keyword>
<dbReference type="GO" id="GO:0005344">
    <property type="term" value="F:oxygen carrier activity"/>
    <property type="evidence" value="ECO:0007669"/>
    <property type="project" value="UniProtKB-KW"/>
</dbReference>
<dbReference type="PROSITE" id="PS01033">
    <property type="entry name" value="GLOBIN"/>
    <property type="match status" value="1"/>
</dbReference>
<evidence type="ECO:0000256" key="5">
    <source>
        <dbReference type="RuleBase" id="RU000356"/>
    </source>
</evidence>
<keyword evidence="7" id="KW-0675">Receptor</keyword>
<evidence type="ECO:0000313" key="8">
    <source>
        <dbReference type="Proteomes" id="UP001138661"/>
    </source>
</evidence>
<keyword evidence="1 5" id="KW-0349">Heme</keyword>
<dbReference type="GO" id="GO:0046872">
    <property type="term" value="F:metal ion binding"/>
    <property type="evidence" value="ECO:0007669"/>
    <property type="project" value="UniProtKB-KW"/>
</dbReference>
<dbReference type="Proteomes" id="UP001138661">
    <property type="component" value="Unassembled WGS sequence"/>
</dbReference>
<dbReference type="GO" id="GO:0046210">
    <property type="term" value="P:nitric oxide catabolic process"/>
    <property type="evidence" value="ECO:0007669"/>
    <property type="project" value="TreeGrafter"/>
</dbReference>
<dbReference type="EMBL" id="JAHXDN010000001">
    <property type="protein sequence ID" value="MBW4707176.1"/>
    <property type="molecule type" value="Genomic_DNA"/>
</dbReference>
<evidence type="ECO:0000256" key="1">
    <source>
        <dbReference type="ARBA" id="ARBA00022617"/>
    </source>
</evidence>
<keyword evidence="4" id="KW-0408">Iron</keyword>
<evidence type="ECO:0000313" key="7">
    <source>
        <dbReference type="EMBL" id="MBW4707176.1"/>
    </source>
</evidence>
<evidence type="ECO:0000259" key="6">
    <source>
        <dbReference type="PROSITE" id="PS01033"/>
    </source>
</evidence>
<name>A0A9X1JXN4_9RHOB</name>
<proteinExistence type="inferred from homology"/>
<dbReference type="PANTHER" id="PTHR43396:SF3">
    <property type="entry name" value="FLAVOHEMOPROTEIN"/>
    <property type="match status" value="1"/>
</dbReference>
<dbReference type="CDD" id="cd12131">
    <property type="entry name" value="HGbI-like"/>
    <property type="match status" value="1"/>
</dbReference>
<keyword evidence="5" id="KW-0813">Transport</keyword>
<gene>
    <name evidence="7" type="ORF">KX928_05190</name>
</gene>
<protein>
    <submittedName>
        <fullName evidence="7">Hemin receptor</fullName>
    </submittedName>
</protein>